<gene>
    <name evidence="3" type="ORF">H7I41_00590</name>
</gene>
<dbReference type="AlphaFoldDB" id="A0A9X2YHX4"/>
<evidence type="ECO:0000256" key="2">
    <source>
        <dbReference type="SAM" id="Phobius"/>
    </source>
</evidence>
<reference evidence="3" key="2">
    <citation type="journal article" date="2022" name="BMC Genomics">
        <title>Comparative genome analysis of mycobacteria focusing on tRNA and non-coding RNA.</title>
        <authorList>
            <person name="Behra P.R.K."/>
            <person name="Pettersson B.M.F."/>
            <person name="Ramesh M."/>
            <person name="Das S."/>
            <person name="Dasgupta S."/>
            <person name="Kirsebom L.A."/>
        </authorList>
    </citation>
    <scope>NUCLEOTIDE SEQUENCE</scope>
    <source>
        <strain evidence="3">DSM 44615</strain>
    </source>
</reference>
<feature type="compositionally biased region" description="Basic and acidic residues" evidence="1">
    <location>
        <begin position="232"/>
        <end position="241"/>
    </location>
</feature>
<dbReference type="InterPro" id="IPR035166">
    <property type="entry name" value="DUF5336"/>
</dbReference>
<protein>
    <submittedName>
        <fullName evidence="3">DUF5336 domain-containing protein</fullName>
    </submittedName>
</protein>
<dbReference type="EMBL" id="JACKSJ010000009">
    <property type="protein sequence ID" value="MCV7168410.1"/>
    <property type="molecule type" value="Genomic_DNA"/>
</dbReference>
<evidence type="ECO:0000256" key="1">
    <source>
        <dbReference type="SAM" id="MobiDB-lite"/>
    </source>
</evidence>
<feature type="transmembrane region" description="Helical" evidence="2">
    <location>
        <begin position="21"/>
        <end position="41"/>
    </location>
</feature>
<feature type="region of interest" description="Disordered" evidence="1">
    <location>
        <begin position="155"/>
        <end position="175"/>
    </location>
</feature>
<feature type="transmembrane region" description="Helical" evidence="2">
    <location>
        <begin position="103"/>
        <end position="125"/>
    </location>
</feature>
<keyword evidence="2" id="KW-0812">Transmembrane</keyword>
<name>A0A9X2YHX4_9MYCO</name>
<keyword evidence="2" id="KW-1133">Transmembrane helix</keyword>
<dbReference type="Pfam" id="PF17270">
    <property type="entry name" value="DUF5336"/>
    <property type="match status" value="1"/>
</dbReference>
<dbReference type="RefSeq" id="WP_264010602.1">
    <property type="nucleotide sequence ID" value="NZ_JACKSJ010000009.1"/>
</dbReference>
<feature type="compositionally biased region" description="Low complexity" evidence="1">
    <location>
        <begin position="203"/>
        <end position="214"/>
    </location>
</feature>
<reference evidence="3" key="1">
    <citation type="submission" date="2020-07" db="EMBL/GenBank/DDBJ databases">
        <authorList>
            <person name="Pettersson B.M.F."/>
            <person name="Behra P.R.K."/>
            <person name="Ramesh M."/>
            <person name="Das S."/>
            <person name="Dasgupta S."/>
            <person name="Kirsebom L.A."/>
        </authorList>
    </citation>
    <scope>NUCLEOTIDE SEQUENCE</scope>
    <source>
        <strain evidence="3">DSM 44615</strain>
    </source>
</reference>
<comment type="caution">
    <text evidence="3">The sequence shown here is derived from an EMBL/GenBank/DDBJ whole genome shotgun (WGS) entry which is preliminary data.</text>
</comment>
<organism evidence="3 4">
    <name type="scientific">[Mycobacterium] manitobense</name>
    <dbReference type="NCBI Taxonomy" id="190147"/>
    <lineage>
        <taxon>Bacteria</taxon>
        <taxon>Bacillati</taxon>
        <taxon>Actinomycetota</taxon>
        <taxon>Actinomycetes</taxon>
        <taxon>Mycobacteriales</taxon>
        <taxon>Mycobacteriaceae</taxon>
        <taxon>Mycolicibacterium</taxon>
    </lineage>
</organism>
<feature type="transmembrane region" description="Helical" evidence="2">
    <location>
        <begin position="53"/>
        <end position="70"/>
    </location>
</feature>
<proteinExistence type="predicted"/>
<sequence length="247" mass="25428">MTYWYDCADQPPSTPDEGRSLLGRYMAGAVAVLGLAIYLLSFNSPVTVIGADWAVRFALLAGVAGAVGLVPGRRAPLAVMASLAAVGFLDALSRHVGAASSDWSVVVIIVLGALQTVVAAVALVAEPATTGDPTPTTHDPYAYYAYYAAAAQQSYAQHRPQEPTRSDAAAQSAAAAAEGAPAAHADDVAARYAEYAQYWTGEAGTAATPTGPSAQALGVPRTQAAPEPVNRPPHDVDDTALRVRPQA</sequence>
<dbReference type="Proteomes" id="UP001140293">
    <property type="component" value="Unassembled WGS sequence"/>
</dbReference>
<keyword evidence="4" id="KW-1185">Reference proteome</keyword>
<feature type="region of interest" description="Disordered" evidence="1">
    <location>
        <begin position="203"/>
        <end position="247"/>
    </location>
</feature>
<evidence type="ECO:0000313" key="4">
    <source>
        <dbReference type="Proteomes" id="UP001140293"/>
    </source>
</evidence>
<accession>A0A9X2YHX4</accession>
<keyword evidence="2" id="KW-0472">Membrane</keyword>
<evidence type="ECO:0000313" key="3">
    <source>
        <dbReference type="EMBL" id="MCV7168410.1"/>
    </source>
</evidence>